<dbReference type="InterPro" id="IPR029036">
    <property type="entry name" value="P5CR_dimer"/>
</dbReference>
<sequence length="257" mass="26699">MRIGILGVGHLGTAIVEGLLRSGLDPASLVLSPRGRSAALAERHDLSVARDNHALVQTSDLVVLAVRPASAPESVAGLPWRTGQVVMSVCAGIARAQLSVEPAAIVRAMPLTAAEIRASPTVFFPRLPAAQAVLERLGPAIALASEADFEVATVVAAVYGWAQDLIRRTADWTTGQGMPAAEMRRLVALTFVAAGRMMAEKPVPMPDLMAELVTPGGITELGLRILAEGGQPALWDAACAAVLTRLTDVGQKDAAPA</sequence>
<dbReference type="Proteomes" id="UP000332515">
    <property type="component" value="Unassembled WGS sequence"/>
</dbReference>
<proteinExistence type="inferred from homology"/>
<evidence type="ECO:0000256" key="2">
    <source>
        <dbReference type="PIRSR" id="PIRSR000193-1"/>
    </source>
</evidence>
<feature type="binding site" evidence="2">
    <location>
        <position position="52"/>
    </location>
    <ligand>
        <name>NADPH</name>
        <dbReference type="ChEBI" id="CHEBI:57783"/>
    </ligand>
</feature>
<dbReference type="AlphaFoldDB" id="A0A6A7Y7P5"/>
<protein>
    <recommendedName>
        <fullName evidence="7">Pyrroline-5-carboxylate reductase</fullName>
    </recommendedName>
</protein>
<dbReference type="InterPro" id="IPR000304">
    <property type="entry name" value="Pyrroline-COOH_reductase"/>
</dbReference>
<comment type="caution">
    <text evidence="5">The sequence shown here is derived from an EMBL/GenBank/DDBJ whole genome shotgun (WGS) entry which is preliminary data.</text>
</comment>
<feature type="domain" description="Pyrroline-5-carboxylate reductase dimerisation" evidence="4">
    <location>
        <begin position="160"/>
        <end position="245"/>
    </location>
</feature>
<dbReference type="Pfam" id="PF14748">
    <property type="entry name" value="P5CR_dimer"/>
    <property type="match status" value="1"/>
</dbReference>
<evidence type="ECO:0000256" key="1">
    <source>
        <dbReference type="ARBA" id="ARBA00005525"/>
    </source>
</evidence>
<accession>A0A6A7Y7P5</accession>
<organism evidence="5 6">
    <name type="scientific">Segnochrobactrum spirostomi</name>
    <dbReference type="NCBI Taxonomy" id="2608987"/>
    <lineage>
        <taxon>Bacteria</taxon>
        <taxon>Pseudomonadati</taxon>
        <taxon>Pseudomonadota</taxon>
        <taxon>Alphaproteobacteria</taxon>
        <taxon>Hyphomicrobiales</taxon>
        <taxon>Segnochrobactraceae</taxon>
        <taxon>Segnochrobactrum</taxon>
    </lineage>
</organism>
<dbReference type="Pfam" id="PF03807">
    <property type="entry name" value="F420_oxidored"/>
    <property type="match status" value="1"/>
</dbReference>
<dbReference type="GO" id="GO:0055129">
    <property type="term" value="P:L-proline biosynthetic process"/>
    <property type="evidence" value="ECO:0007669"/>
    <property type="project" value="TreeGrafter"/>
</dbReference>
<dbReference type="PANTHER" id="PTHR11645:SF13">
    <property type="entry name" value="PYRROLINE-5-CARBOXYLATE REDUCTASE CATALYTIC N-TERMINAL DOMAIN-CONTAINING PROTEIN"/>
    <property type="match status" value="1"/>
</dbReference>
<evidence type="ECO:0000313" key="6">
    <source>
        <dbReference type="Proteomes" id="UP000332515"/>
    </source>
</evidence>
<feature type="domain" description="Pyrroline-5-carboxylate reductase catalytic N-terminal" evidence="3">
    <location>
        <begin position="2"/>
        <end position="92"/>
    </location>
</feature>
<feature type="binding site" evidence="2">
    <location>
        <begin position="65"/>
        <end position="68"/>
    </location>
    <ligand>
        <name>NADP(+)</name>
        <dbReference type="ChEBI" id="CHEBI:58349"/>
    </ligand>
</feature>
<evidence type="ECO:0000259" key="4">
    <source>
        <dbReference type="Pfam" id="PF14748"/>
    </source>
</evidence>
<dbReference type="RefSeq" id="WP_153490536.1">
    <property type="nucleotide sequence ID" value="NZ_VWNA01000003.1"/>
</dbReference>
<dbReference type="PANTHER" id="PTHR11645">
    <property type="entry name" value="PYRROLINE-5-CARBOXYLATE REDUCTASE"/>
    <property type="match status" value="1"/>
</dbReference>
<evidence type="ECO:0000313" key="5">
    <source>
        <dbReference type="EMBL" id="MQT15390.1"/>
    </source>
</evidence>
<dbReference type="GO" id="GO:0004735">
    <property type="term" value="F:pyrroline-5-carboxylate reductase activity"/>
    <property type="evidence" value="ECO:0007669"/>
    <property type="project" value="InterPro"/>
</dbReference>
<dbReference type="SUPFAM" id="SSF48179">
    <property type="entry name" value="6-phosphogluconate dehydrogenase C-terminal domain-like"/>
    <property type="match status" value="1"/>
</dbReference>
<evidence type="ECO:0008006" key="7">
    <source>
        <dbReference type="Google" id="ProtNLM"/>
    </source>
</evidence>
<dbReference type="InterPro" id="IPR008927">
    <property type="entry name" value="6-PGluconate_DH-like_C_sf"/>
</dbReference>
<reference evidence="5 6" key="1">
    <citation type="submission" date="2019-09" db="EMBL/GenBank/DDBJ databases">
        <title>Segnochrobactrum spirostomi gen. nov., sp. nov., isolated from the ciliate Spirostomum cf. yagiui and description of a novel family, Segnochrobactraceae fam. nov. within the order Rhizobiales of the class Alphaproteobacteria.</title>
        <authorList>
            <person name="Akter S."/>
            <person name="Shazib S.U.A."/>
            <person name="Shin M.K."/>
        </authorList>
    </citation>
    <scope>NUCLEOTIDE SEQUENCE [LARGE SCALE GENOMIC DNA]</scope>
    <source>
        <strain evidence="5 6">Sp-1</strain>
    </source>
</reference>
<feature type="binding site" evidence="2">
    <location>
        <begin position="6"/>
        <end position="11"/>
    </location>
    <ligand>
        <name>NADP(+)</name>
        <dbReference type="ChEBI" id="CHEBI:58349"/>
    </ligand>
</feature>
<name>A0A6A7Y7P5_9HYPH</name>
<dbReference type="InterPro" id="IPR028939">
    <property type="entry name" value="P5C_Rdtase_cat_N"/>
</dbReference>
<evidence type="ECO:0000259" key="3">
    <source>
        <dbReference type="Pfam" id="PF03807"/>
    </source>
</evidence>
<dbReference type="PIRSF" id="PIRSF000193">
    <property type="entry name" value="Pyrrol-5-carb_rd"/>
    <property type="match status" value="1"/>
</dbReference>
<dbReference type="EMBL" id="VWNA01000003">
    <property type="protein sequence ID" value="MQT15390.1"/>
    <property type="molecule type" value="Genomic_DNA"/>
</dbReference>
<keyword evidence="6" id="KW-1185">Reference proteome</keyword>
<dbReference type="SUPFAM" id="SSF51735">
    <property type="entry name" value="NAD(P)-binding Rossmann-fold domains"/>
    <property type="match status" value="1"/>
</dbReference>
<comment type="similarity">
    <text evidence="1">Belongs to the pyrroline-5-carboxylate reductase family.</text>
</comment>
<dbReference type="Gene3D" id="1.10.3730.10">
    <property type="entry name" value="ProC C-terminal domain-like"/>
    <property type="match status" value="1"/>
</dbReference>
<dbReference type="Gene3D" id="3.40.50.720">
    <property type="entry name" value="NAD(P)-binding Rossmann-like Domain"/>
    <property type="match status" value="1"/>
</dbReference>
<keyword evidence="2" id="KW-0521">NADP</keyword>
<dbReference type="InterPro" id="IPR036291">
    <property type="entry name" value="NAD(P)-bd_dom_sf"/>
</dbReference>
<gene>
    <name evidence="5" type="ORF">F0357_22590</name>
</gene>